<evidence type="ECO:0000256" key="1">
    <source>
        <dbReference type="SAM" id="SignalP"/>
    </source>
</evidence>
<dbReference type="RefSeq" id="WP_199382501.1">
    <property type="nucleotide sequence ID" value="NZ_JAEMHM010000002.1"/>
</dbReference>
<feature type="chain" id="PRO_5035152587" evidence="1">
    <location>
        <begin position="23"/>
        <end position="265"/>
    </location>
</feature>
<protein>
    <submittedName>
        <fullName evidence="3">PEP-CTERM sorting domain-containing protein</fullName>
    </submittedName>
</protein>
<organism evidence="3 4">
    <name type="scientific">Geomesophilobacter sediminis</name>
    <dbReference type="NCBI Taxonomy" id="2798584"/>
    <lineage>
        <taxon>Bacteria</taxon>
        <taxon>Pseudomonadati</taxon>
        <taxon>Thermodesulfobacteriota</taxon>
        <taxon>Desulfuromonadia</taxon>
        <taxon>Geobacterales</taxon>
        <taxon>Geobacteraceae</taxon>
        <taxon>Geomesophilobacter</taxon>
    </lineage>
</organism>
<evidence type="ECO:0000313" key="4">
    <source>
        <dbReference type="Proteomes" id="UP000636888"/>
    </source>
</evidence>
<dbReference type="EMBL" id="JAEMHM010000002">
    <property type="protein sequence ID" value="MBJ6723663.1"/>
    <property type="molecule type" value="Genomic_DNA"/>
</dbReference>
<proteinExistence type="predicted"/>
<reference evidence="3" key="1">
    <citation type="submission" date="2020-12" db="EMBL/GenBank/DDBJ databases">
        <title>Geomonas sp. Red875, isolated from river sediment.</title>
        <authorList>
            <person name="Xu Z."/>
            <person name="Zhang Z."/>
            <person name="Masuda Y."/>
            <person name="Itoh H."/>
            <person name="Senoo K."/>
        </authorList>
    </citation>
    <scope>NUCLEOTIDE SEQUENCE</scope>
    <source>
        <strain evidence="3">Red875</strain>
    </source>
</reference>
<feature type="domain" description="Ice-binding protein C-terminal" evidence="2">
    <location>
        <begin position="239"/>
        <end position="260"/>
    </location>
</feature>
<dbReference type="AlphaFoldDB" id="A0A8J7IM33"/>
<evidence type="ECO:0000313" key="3">
    <source>
        <dbReference type="EMBL" id="MBJ6723663.1"/>
    </source>
</evidence>
<dbReference type="Pfam" id="PF07589">
    <property type="entry name" value="PEP-CTERM"/>
    <property type="match status" value="1"/>
</dbReference>
<comment type="caution">
    <text evidence="3">The sequence shown here is derived from an EMBL/GenBank/DDBJ whole genome shotgun (WGS) entry which is preliminary data.</text>
</comment>
<dbReference type="Proteomes" id="UP000636888">
    <property type="component" value="Unassembled WGS sequence"/>
</dbReference>
<feature type="signal peptide" evidence="1">
    <location>
        <begin position="1"/>
        <end position="22"/>
    </location>
</feature>
<name>A0A8J7IM33_9BACT</name>
<dbReference type="InterPro" id="IPR013424">
    <property type="entry name" value="Ice-binding_C"/>
</dbReference>
<keyword evidence="4" id="KW-1185">Reference proteome</keyword>
<accession>A0A8J7IM33</accession>
<dbReference type="NCBIfam" id="TIGR02595">
    <property type="entry name" value="PEP_CTERM"/>
    <property type="match status" value="1"/>
</dbReference>
<evidence type="ECO:0000259" key="2">
    <source>
        <dbReference type="Pfam" id="PF07589"/>
    </source>
</evidence>
<gene>
    <name evidence="3" type="ORF">JFN93_02970</name>
</gene>
<keyword evidence="1" id="KW-0732">Signal</keyword>
<sequence>MKKRIVALLAGLLLCGASSAMANVILDSWQMDLSAYGGGTYTNIDRLTIDGNGQVFQTLPLALGASFTETAVLGVVKGIHEPGNSISNQFNINLGPSNQFLYFQASGLQGKVTGFDATGFTYSFTPGVGSIELILDNDGTAGTADDNVLATFSVVAPSGGHDNGNLGGAGETGTTNLTARFDSVVAGLFHTSTNLDFASLSGLTLGLVNTNNLITGVTPTAGGVNLEVASSGQVNMAVVPEPSTMLLLGAGFMGLAIFKKRKASV</sequence>